<dbReference type="Proteomes" id="UP001211907">
    <property type="component" value="Unassembled WGS sequence"/>
</dbReference>
<accession>A0AAD5SW10</accession>
<sequence>MNGNTAANSKITADENASPLHRPLLDAQYLKDDVIISGFPAESIEQNRKPGYLKLLLVLFGVFAVASVSYASKSCSSRVSSSSSVSTHVLRARDTAAVTSTSAAAVVATTTSAAVAAITSVAPAVDLVVLNFALTLEHLEATFYKTGLAKFNAEDFEKIGLPPTVFKTFQTIGNDEAVHVQTLQAVILAKFGVNLAVPACTYNFQTALATVQNFVTFAAILERTGVEAYDGGIHLIVENDVKNAAAAIATVEGRHSAFLDLLTIGVPAPGPFDTPLGIRPIITIASGLITKCNYTLPAVPFPVLTTTGGATVTASVKVNSTITLTSPALLAPAVNIPLFCDWAFGLQQTRTPVKIVYDAKNVTTSTCQVPAAIKQAFFSQAILFVVNANTDVLLDNDQNVIAGPATVYIKH</sequence>
<keyword evidence="1" id="KW-1133">Transmembrane helix</keyword>
<evidence type="ECO:0000313" key="3">
    <source>
        <dbReference type="Proteomes" id="UP001211907"/>
    </source>
</evidence>
<dbReference type="CDD" id="cd00657">
    <property type="entry name" value="Ferritin_like"/>
    <property type="match status" value="1"/>
</dbReference>
<dbReference type="EMBL" id="JADGJH010001446">
    <property type="protein sequence ID" value="KAJ3113473.1"/>
    <property type="molecule type" value="Genomic_DNA"/>
</dbReference>
<organism evidence="2 3">
    <name type="scientific">Physocladia obscura</name>
    <dbReference type="NCBI Taxonomy" id="109957"/>
    <lineage>
        <taxon>Eukaryota</taxon>
        <taxon>Fungi</taxon>
        <taxon>Fungi incertae sedis</taxon>
        <taxon>Chytridiomycota</taxon>
        <taxon>Chytridiomycota incertae sedis</taxon>
        <taxon>Chytridiomycetes</taxon>
        <taxon>Chytridiales</taxon>
        <taxon>Chytriomycetaceae</taxon>
        <taxon>Physocladia</taxon>
    </lineage>
</organism>
<protein>
    <submittedName>
        <fullName evidence="2">Uncharacterized protein</fullName>
    </submittedName>
</protein>
<keyword evidence="1" id="KW-0812">Transmembrane</keyword>
<feature type="transmembrane region" description="Helical" evidence="1">
    <location>
        <begin position="52"/>
        <end position="71"/>
    </location>
</feature>
<dbReference type="InterPro" id="IPR009078">
    <property type="entry name" value="Ferritin-like_SF"/>
</dbReference>
<keyword evidence="1" id="KW-0472">Membrane</keyword>
<dbReference type="AlphaFoldDB" id="A0AAD5SW10"/>
<keyword evidence="3" id="KW-1185">Reference proteome</keyword>
<gene>
    <name evidence="2" type="ORF">HK100_001970</name>
</gene>
<evidence type="ECO:0000256" key="1">
    <source>
        <dbReference type="SAM" id="Phobius"/>
    </source>
</evidence>
<name>A0AAD5SW10_9FUNG</name>
<evidence type="ECO:0000313" key="2">
    <source>
        <dbReference type="EMBL" id="KAJ3113473.1"/>
    </source>
</evidence>
<dbReference type="PANTHER" id="PTHR31694:SF26">
    <property type="entry name" value="OS05G0151100 PROTEIN"/>
    <property type="match status" value="1"/>
</dbReference>
<dbReference type="SUPFAM" id="SSF47240">
    <property type="entry name" value="Ferritin-like"/>
    <property type="match status" value="1"/>
</dbReference>
<dbReference type="Pfam" id="PF13668">
    <property type="entry name" value="Ferritin_2"/>
    <property type="match status" value="1"/>
</dbReference>
<dbReference type="PANTHER" id="PTHR31694">
    <property type="entry name" value="DESICCATION-LIKE PROTEIN"/>
    <property type="match status" value="1"/>
</dbReference>
<reference evidence="2" key="1">
    <citation type="submission" date="2020-05" db="EMBL/GenBank/DDBJ databases">
        <title>Phylogenomic resolution of chytrid fungi.</title>
        <authorList>
            <person name="Stajich J.E."/>
            <person name="Amses K."/>
            <person name="Simmons R."/>
            <person name="Seto K."/>
            <person name="Myers J."/>
            <person name="Bonds A."/>
            <person name="Quandt C.A."/>
            <person name="Barry K."/>
            <person name="Liu P."/>
            <person name="Grigoriev I."/>
            <person name="Longcore J.E."/>
            <person name="James T.Y."/>
        </authorList>
    </citation>
    <scope>NUCLEOTIDE SEQUENCE</scope>
    <source>
        <strain evidence="2">JEL0513</strain>
    </source>
</reference>
<proteinExistence type="predicted"/>
<dbReference type="InterPro" id="IPR052965">
    <property type="entry name" value="Pigment-catalase-like"/>
</dbReference>
<comment type="caution">
    <text evidence="2">The sequence shown here is derived from an EMBL/GenBank/DDBJ whole genome shotgun (WGS) entry which is preliminary data.</text>
</comment>